<dbReference type="PANTHER" id="PTHR31462">
    <property type="entry name" value="ENDOSOMAL/LYSOSOMAL POTASSIUM CHANNEL TMEM175"/>
    <property type="match status" value="1"/>
</dbReference>
<evidence type="ECO:0000256" key="9">
    <source>
        <dbReference type="ARBA" id="ARBA00023065"/>
    </source>
</evidence>
<dbReference type="Proteomes" id="UP000326702">
    <property type="component" value="Chromosome"/>
</dbReference>
<keyword evidence="10 13" id="KW-0472">Membrane</keyword>
<evidence type="ECO:0000313" key="15">
    <source>
        <dbReference type="Proteomes" id="UP000326702"/>
    </source>
</evidence>
<name>A0A5P9QFW2_9MICO</name>
<evidence type="ECO:0000256" key="3">
    <source>
        <dbReference type="ARBA" id="ARBA00022448"/>
    </source>
</evidence>
<feature type="transmembrane region" description="Helical" evidence="13">
    <location>
        <begin position="39"/>
        <end position="58"/>
    </location>
</feature>
<keyword evidence="11 14" id="KW-0407">Ion channel</keyword>
<evidence type="ECO:0000256" key="6">
    <source>
        <dbReference type="ARBA" id="ARBA00022826"/>
    </source>
</evidence>
<comment type="catalytic activity">
    <reaction evidence="12">
        <text>K(+)(in) = K(+)(out)</text>
        <dbReference type="Rhea" id="RHEA:29463"/>
        <dbReference type="ChEBI" id="CHEBI:29103"/>
    </reaction>
</comment>
<comment type="subcellular location">
    <subcellularLocation>
        <location evidence="1">Membrane</location>
        <topology evidence="1">Multi-pass membrane protein</topology>
    </subcellularLocation>
</comment>
<keyword evidence="7" id="KW-0630">Potassium</keyword>
<dbReference type="GO" id="GO:0015252">
    <property type="term" value="F:proton channel activity"/>
    <property type="evidence" value="ECO:0007669"/>
    <property type="project" value="InterPro"/>
</dbReference>
<keyword evidence="15" id="KW-1185">Reference proteome</keyword>
<dbReference type="KEGG" id="lxl:KDY119_03662"/>
<feature type="transmembrane region" description="Helical" evidence="13">
    <location>
        <begin position="9"/>
        <end position="27"/>
    </location>
</feature>
<evidence type="ECO:0000256" key="4">
    <source>
        <dbReference type="ARBA" id="ARBA00022538"/>
    </source>
</evidence>
<sequence length="198" mass="21917">MNKSRLEAFSDGVLAIVITIMVLELRVPEESSWGALRDVAPTFLTYLLSFVYVGIYWNNHHHMLQLASKVNGAVLWANLHLLFWLSLLPFTTSWMDETGFDPVPTALYGIDLLLAAVAYFVLQRTLINGQGSDGPLAQAVGRDWKGKLSPVLYLAGILASFWVPYVGVAAFVVAALIWLVPDRRVERFVAEHGTSGRG</sequence>
<gene>
    <name evidence="14" type="ORF">KDY119_03662</name>
</gene>
<dbReference type="OrthoDB" id="7626281at2"/>
<organism evidence="14 15">
    <name type="scientific">Luteimicrobium xylanilyticum</name>
    <dbReference type="NCBI Taxonomy" id="1133546"/>
    <lineage>
        <taxon>Bacteria</taxon>
        <taxon>Bacillati</taxon>
        <taxon>Actinomycetota</taxon>
        <taxon>Actinomycetes</taxon>
        <taxon>Micrococcales</taxon>
        <taxon>Luteimicrobium</taxon>
    </lineage>
</organism>
<keyword evidence="9" id="KW-0406">Ion transport</keyword>
<evidence type="ECO:0000256" key="5">
    <source>
        <dbReference type="ARBA" id="ARBA00022692"/>
    </source>
</evidence>
<dbReference type="RefSeq" id="WP_036955493.1">
    <property type="nucleotide sequence ID" value="NZ_BAABIH010000009.1"/>
</dbReference>
<feature type="transmembrane region" description="Helical" evidence="13">
    <location>
        <begin position="151"/>
        <end position="180"/>
    </location>
</feature>
<keyword evidence="5 13" id="KW-0812">Transmembrane</keyword>
<accession>A0A5P9QFW2</accession>
<reference evidence="14 15" key="1">
    <citation type="submission" date="2019-10" db="EMBL/GenBank/DDBJ databases">
        <title>Genome sequence of Luteimicrobium xylanilyticum HY-24.</title>
        <authorList>
            <person name="Kim D.Y."/>
            <person name="Park H.-Y."/>
        </authorList>
    </citation>
    <scope>NUCLEOTIDE SEQUENCE [LARGE SCALE GENOMIC DNA]</scope>
    <source>
        <strain evidence="14 15">HY-24</strain>
    </source>
</reference>
<protein>
    <submittedName>
        <fullName evidence="14">Potassium channel</fullName>
    </submittedName>
</protein>
<evidence type="ECO:0000313" key="14">
    <source>
        <dbReference type="EMBL" id="QFV00127.1"/>
    </source>
</evidence>
<dbReference type="Pfam" id="PF06736">
    <property type="entry name" value="TMEM175"/>
    <property type="match status" value="1"/>
</dbReference>
<dbReference type="GO" id="GO:0016020">
    <property type="term" value="C:membrane"/>
    <property type="evidence" value="ECO:0007669"/>
    <property type="project" value="UniProtKB-SubCell"/>
</dbReference>
<dbReference type="AlphaFoldDB" id="A0A5P9QFW2"/>
<proteinExistence type="inferred from homology"/>
<dbReference type="GO" id="GO:0005267">
    <property type="term" value="F:potassium channel activity"/>
    <property type="evidence" value="ECO:0007669"/>
    <property type="project" value="UniProtKB-KW"/>
</dbReference>
<keyword evidence="3" id="KW-0813">Transport</keyword>
<dbReference type="InterPro" id="IPR010617">
    <property type="entry name" value="TMEM175-like"/>
</dbReference>
<evidence type="ECO:0000256" key="12">
    <source>
        <dbReference type="ARBA" id="ARBA00034430"/>
    </source>
</evidence>
<comment type="similarity">
    <text evidence="2">Belongs to the TMEM175 family.</text>
</comment>
<evidence type="ECO:0000256" key="13">
    <source>
        <dbReference type="SAM" id="Phobius"/>
    </source>
</evidence>
<evidence type="ECO:0000256" key="8">
    <source>
        <dbReference type="ARBA" id="ARBA00022989"/>
    </source>
</evidence>
<dbReference type="PANTHER" id="PTHR31462:SF5">
    <property type="entry name" value="ENDOSOMAL_LYSOSOMAL PROTON CHANNEL TMEM175"/>
    <property type="match status" value="1"/>
</dbReference>
<evidence type="ECO:0000256" key="1">
    <source>
        <dbReference type="ARBA" id="ARBA00004141"/>
    </source>
</evidence>
<keyword evidence="6" id="KW-0631">Potassium channel</keyword>
<keyword evidence="8 13" id="KW-1133">Transmembrane helix</keyword>
<feature type="transmembrane region" description="Helical" evidence="13">
    <location>
        <begin position="70"/>
        <end position="91"/>
    </location>
</feature>
<dbReference type="EMBL" id="CP045529">
    <property type="protein sequence ID" value="QFV00127.1"/>
    <property type="molecule type" value="Genomic_DNA"/>
</dbReference>
<evidence type="ECO:0000256" key="11">
    <source>
        <dbReference type="ARBA" id="ARBA00023303"/>
    </source>
</evidence>
<evidence type="ECO:0000256" key="10">
    <source>
        <dbReference type="ARBA" id="ARBA00023136"/>
    </source>
</evidence>
<keyword evidence="4" id="KW-0633">Potassium transport</keyword>
<evidence type="ECO:0000256" key="2">
    <source>
        <dbReference type="ARBA" id="ARBA00006920"/>
    </source>
</evidence>
<evidence type="ECO:0000256" key="7">
    <source>
        <dbReference type="ARBA" id="ARBA00022958"/>
    </source>
</evidence>